<comment type="caution">
    <text evidence="1">The sequence shown here is derived from an EMBL/GenBank/DDBJ whole genome shotgun (WGS) entry which is preliminary data.</text>
</comment>
<evidence type="ECO:0000313" key="1">
    <source>
        <dbReference type="EMBL" id="GAA1584879.1"/>
    </source>
</evidence>
<keyword evidence="2" id="KW-1185">Reference proteome</keyword>
<reference evidence="1 2" key="1">
    <citation type="journal article" date="2019" name="Int. J. Syst. Evol. Microbiol.">
        <title>The Global Catalogue of Microorganisms (GCM) 10K type strain sequencing project: providing services to taxonomists for standard genome sequencing and annotation.</title>
        <authorList>
            <consortium name="The Broad Institute Genomics Platform"/>
            <consortium name="The Broad Institute Genome Sequencing Center for Infectious Disease"/>
            <person name="Wu L."/>
            <person name="Ma J."/>
        </authorList>
    </citation>
    <scope>NUCLEOTIDE SEQUENCE [LARGE SCALE GENOMIC DNA]</scope>
    <source>
        <strain evidence="1 2">JCM 15572</strain>
    </source>
</reference>
<sequence>MQVMIHRFRCGIKRYGSVASSVSGSIPADAPSVSSSGQQVCQADLSVRNIGKQRLKNGVHVDGPVLTAMLRPTRPA</sequence>
<evidence type="ECO:0000313" key="2">
    <source>
        <dbReference type="Proteomes" id="UP001501705"/>
    </source>
</evidence>
<protein>
    <submittedName>
        <fullName evidence="1">Uncharacterized protein</fullName>
    </submittedName>
</protein>
<dbReference type="EMBL" id="BAAAPH010000015">
    <property type="protein sequence ID" value="GAA1584879.1"/>
    <property type="molecule type" value="Genomic_DNA"/>
</dbReference>
<name>A0ABN2DUK5_9ACTN</name>
<organism evidence="1 2">
    <name type="scientific">Kribbella hippodromi</name>
    <dbReference type="NCBI Taxonomy" id="434347"/>
    <lineage>
        <taxon>Bacteria</taxon>
        <taxon>Bacillati</taxon>
        <taxon>Actinomycetota</taxon>
        <taxon>Actinomycetes</taxon>
        <taxon>Propionibacteriales</taxon>
        <taxon>Kribbellaceae</taxon>
        <taxon>Kribbella</taxon>
    </lineage>
</organism>
<dbReference type="Proteomes" id="UP001501705">
    <property type="component" value="Unassembled WGS sequence"/>
</dbReference>
<accession>A0ABN2DUK5</accession>
<gene>
    <name evidence="1" type="ORF">GCM10009804_46450</name>
</gene>
<proteinExistence type="predicted"/>